<feature type="compositionally biased region" description="Low complexity" evidence="1">
    <location>
        <begin position="19"/>
        <end position="32"/>
    </location>
</feature>
<reference evidence="2 3" key="1">
    <citation type="journal article" date="2024" name="Commun. Biol.">
        <title>Comparative genomic analysis of thermophilic fungi reveals convergent evolutionary adaptations and gene losses.</title>
        <authorList>
            <person name="Steindorff A.S."/>
            <person name="Aguilar-Pontes M.V."/>
            <person name="Robinson A.J."/>
            <person name="Andreopoulos B."/>
            <person name="LaButti K."/>
            <person name="Kuo A."/>
            <person name="Mondo S."/>
            <person name="Riley R."/>
            <person name="Otillar R."/>
            <person name="Haridas S."/>
            <person name="Lipzen A."/>
            <person name="Grimwood J."/>
            <person name="Schmutz J."/>
            <person name="Clum A."/>
            <person name="Reid I.D."/>
            <person name="Moisan M.C."/>
            <person name="Butler G."/>
            <person name="Nguyen T.T.M."/>
            <person name="Dewar K."/>
            <person name="Conant G."/>
            <person name="Drula E."/>
            <person name="Henrissat B."/>
            <person name="Hansel C."/>
            <person name="Singer S."/>
            <person name="Hutchinson M.I."/>
            <person name="de Vries R.P."/>
            <person name="Natvig D.O."/>
            <person name="Powell A.J."/>
            <person name="Tsang A."/>
            <person name="Grigoriev I.V."/>
        </authorList>
    </citation>
    <scope>NUCLEOTIDE SEQUENCE [LARGE SCALE GENOMIC DNA]</scope>
    <source>
        <strain evidence="2 3">CBS 620.91</strain>
    </source>
</reference>
<sequence length="73" mass="7899">MPSASRPGTPVIKKDPPQDDTSTPSTSSSGPTIVVEDTSKDKKLSIPSTAERAWTDSPSFTLQQSSVRIMSWY</sequence>
<evidence type="ECO:0000313" key="2">
    <source>
        <dbReference type="EMBL" id="KAL1841092.1"/>
    </source>
</evidence>
<proteinExistence type="predicted"/>
<name>A0ABR3VGZ6_HUMIN</name>
<dbReference type="EMBL" id="JAZGSY010000087">
    <property type="protein sequence ID" value="KAL1841092.1"/>
    <property type="molecule type" value="Genomic_DNA"/>
</dbReference>
<gene>
    <name evidence="2" type="ORF">VTJ49DRAFT_7423</name>
</gene>
<dbReference type="Proteomes" id="UP001583172">
    <property type="component" value="Unassembled WGS sequence"/>
</dbReference>
<protein>
    <submittedName>
        <fullName evidence="2">Uncharacterized protein</fullName>
    </submittedName>
</protein>
<comment type="caution">
    <text evidence="2">The sequence shown here is derived from an EMBL/GenBank/DDBJ whole genome shotgun (WGS) entry which is preliminary data.</text>
</comment>
<evidence type="ECO:0000256" key="1">
    <source>
        <dbReference type="SAM" id="MobiDB-lite"/>
    </source>
</evidence>
<evidence type="ECO:0000313" key="3">
    <source>
        <dbReference type="Proteomes" id="UP001583172"/>
    </source>
</evidence>
<accession>A0ABR3VGZ6</accession>
<organism evidence="2 3">
    <name type="scientific">Humicola insolens</name>
    <name type="common">Soft-rot fungus</name>
    <dbReference type="NCBI Taxonomy" id="85995"/>
    <lineage>
        <taxon>Eukaryota</taxon>
        <taxon>Fungi</taxon>
        <taxon>Dikarya</taxon>
        <taxon>Ascomycota</taxon>
        <taxon>Pezizomycotina</taxon>
        <taxon>Sordariomycetes</taxon>
        <taxon>Sordariomycetidae</taxon>
        <taxon>Sordariales</taxon>
        <taxon>Chaetomiaceae</taxon>
        <taxon>Mycothermus</taxon>
    </lineage>
</organism>
<feature type="region of interest" description="Disordered" evidence="1">
    <location>
        <begin position="1"/>
        <end position="58"/>
    </location>
</feature>
<keyword evidence="3" id="KW-1185">Reference proteome</keyword>